<reference evidence="2 3" key="1">
    <citation type="journal article" date="2016" name="Nat. Commun.">
        <title>Thousands of microbial genomes shed light on interconnected biogeochemical processes in an aquifer system.</title>
        <authorList>
            <person name="Anantharaman K."/>
            <person name="Brown C.T."/>
            <person name="Hug L.A."/>
            <person name="Sharon I."/>
            <person name="Castelle C.J."/>
            <person name="Probst A.J."/>
            <person name="Thomas B.C."/>
            <person name="Singh A."/>
            <person name="Wilkins M.J."/>
            <person name="Karaoz U."/>
            <person name="Brodie E.L."/>
            <person name="Williams K.H."/>
            <person name="Hubbard S.S."/>
            <person name="Banfield J.F."/>
        </authorList>
    </citation>
    <scope>NUCLEOTIDE SEQUENCE [LARGE SCALE GENOMIC DNA]</scope>
</reference>
<dbReference type="STRING" id="1802707.A3J01_02830"/>
<evidence type="ECO:0000313" key="3">
    <source>
        <dbReference type="Proteomes" id="UP000177609"/>
    </source>
</evidence>
<feature type="transmembrane region" description="Helical" evidence="1">
    <location>
        <begin position="21"/>
        <end position="38"/>
    </location>
</feature>
<dbReference type="InterPro" id="IPR024414">
    <property type="entry name" value="Uncharacterised_PrgI"/>
</dbReference>
<accession>A0A1F8H4V8</accession>
<proteinExistence type="predicted"/>
<name>A0A1F8H4V8_9BACT</name>
<organism evidence="2 3">
    <name type="scientific">Candidatus Yanofskybacteria bacterium RIFCSPLOWO2_02_FULL_45_18</name>
    <dbReference type="NCBI Taxonomy" id="1802707"/>
    <lineage>
        <taxon>Bacteria</taxon>
        <taxon>Candidatus Yanofskyibacteriota</taxon>
    </lineage>
</organism>
<protein>
    <recommendedName>
        <fullName evidence="4">PrgI family protein</fullName>
    </recommendedName>
</protein>
<evidence type="ECO:0000256" key="1">
    <source>
        <dbReference type="SAM" id="Phobius"/>
    </source>
</evidence>
<comment type="caution">
    <text evidence="2">The sequence shown here is derived from an EMBL/GenBank/DDBJ whole genome shotgun (WGS) entry which is preliminary data.</text>
</comment>
<keyword evidence="1" id="KW-1133">Transmembrane helix</keyword>
<evidence type="ECO:0008006" key="4">
    <source>
        <dbReference type="Google" id="ProtNLM"/>
    </source>
</evidence>
<feature type="transmembrane region" description="Helical" evidence="1">
    <location>
        <begin position="44"/>
        <end position="63"/>
    </location>
</feature>
<keyword evidence="1" id="KW-0812">Transmembrane</keyword>
<evidence type="ECO:0000313" key="2">
    <source>
        <dbReference type="EMBL" id="OGN31986.1"/>
    </source>
</evidence>
<dbReference type="AlphaFoldDB" id="A0A1F8H4V8"/>
<gene>
    <name evidence="2" type="ORF">A3J01_02830</name>
</gene>
<sequence>MRFQLPQFIQTEIKIVGPFTLKQFLWVATGGTIIFLLSTAVKGTLFFTLALPVAAIALTLALVKIDDQPMADYIARGFSYLLGQKKYVFREGEQNLTAGITQKK</sequence>
<dbReference type="Proteomes" id="UP000177609">
    <property type="component" value="Unassembled WGS sequence"/>
</dbReference>
<keyword evidence="1" id="KW-0472">Membrane</keyword>
<dbReference type="EMBL" id="MGKV01000014">
    <property type="protein sequence ID" value="OGN31986.1"/>
    <property type="molecule type" value="Genomic_DNA"/>
</dbReference>
<dbReference type="Pfam" id="PF12666">
    <property type="entry name" value="PrgI"/>
    <property type="match status" value="1"/>
</dbReference>